<evidence type="ECO:0000256" key="2">
    <source>
        <dbReference type="ARBA" id="ARBA00023015"/>
    </source>
</evidence>
<evidence type="ECO:0000256" key="4">
    <source>
        <dbReference type="ARBA" id="ARBA00023163"/>
    </source>
</evidence>
<keyword evidence="2" id="KW-0805">Transcription regulation</keyword>
<accession>A0A9D1VQ69</accession>
<dbReference type="Pfam" id="PF00126">
    <property type="entry name" value="HTH_1"/>
    <property type="match status" value="1"/>
</dbReference>
<comment type="caution">
    <text evidence="6">The sequence shown here is derived from an EMBL/GenBank/DDBJ whole genome shotgun (WGS) entry which is preliminary data.</text>
</comment>
<evidence type="ECO:0000313" key="7">
    <source>
        <dbReference type="Proteomes" id="UP000824246"/>
    </source>
</evidence>
<dbReference type="EMBL" id="DXFB01000055">
    <property type="protein sequence ID" value="HIX45014.1"/>
    <property type="molecule type" value="Genomic_DNA"/>
</dbReference>
<feature type="domain" description="HTH lysR-type" evidence="5">
    <location>
        <begin position="1"/>
        <end position="58"/>
    </location>
</feature>
<dbReference type="PRINTS" id="PR00039">
    <property type="entry name" value="HTHLYSR"/>
</dbReference>
<dbReference type="InterPro" id="IPR000847">
    <property type="entry name" value="LysR_HTH_N"/>
</dbReference>
<dbReference type="Proteomes" id="UP000824246">
    <property type="component" value="Unassembled WGS sequence"/>
</dbReference>
<reference evidence="6" key="2">
    <citation type="submission" date="2021-04" db="EMBL/GenBank/DDBJ databases">
        <authorList>
            <person name="Gilroy R."/>
        </authorList>
    </citation>
    <scope>NUCLEOTIDE SEQUENCE</scope>
    <source>
        <strain evidence="6">ChiHjej12B11-16260</strain>
    </source>
</reference>
<gene>
    <name evidence="6" type="ORF">H9982_02210</name>
</gene>
<dbReference type="CDD" id="cd05466">
    <property type="entry name" value="PBP2_LTTR_substrate"/>
    <property type="match status" value="1"/>
</dbReference>
<evidence type="ECO:0000259" key="5">
    <source>
        <dbReference type="PROSITE" id="PS50931"/>
    </source>
</evidence>
<keyword evidence="4" id="KW-0804">Transcription</keyword>
<organism evidence="6 7">
    <name type="scientific">Candidatus Barnesiella excrementipullorum</name>
    <dbReference type="NCBI Taxonomy" id="2838479"/>
    <lineage>
        <taxon>Bacteria</taxon>
        <taxon>Pseudomonadati</taxon>
        <taxon>Bacteroidota</taxon>
        <taxon>Bacteroidia</taxon>
        <taxon>Bacteroidales</taxon>
        <taxon>Barnesiellaceae</taxon>
        <taxon>Barnesiella</taxon>
    </lineage>
</organism>
<dbReference type="GO" id="GO:0003700">
    <property type="term" value="F:DNA-binding transcription factor activity"/>
    <property type="evidence" value="ECO:0007669"/>
    <property type="project" value="InterPro"/>
</dbReference>
<dbReference type="PROSITE" id="PS50931">
    <property type="entry name" value="HTH_LYSR"/>
    <property type="match status" value="1"/>
</dbReference>
<sequence>MELRQLRYFVKVAETLNFSVAAKALFVTQSTLSQQVKQLEQEIGTQLLTRSSHKVVLTEAGCELLPYARQTLRDADLCITRINDLNELSVGTLSIGVTYSFSPILTETIFSFMKMYPKIKLNIFYKPMAELMELLRNETVDFVLAFKPSYPIEDVESHILFQNYLSVVVGDSHVLAGKERITLSELEKFDLALPARGLQARNAFDMVASQCNYKVRIELNEVNILLELIRQNHLVSVLAEATIHNEQGVKAIRLDIPHNEMEGCVHTLKNSYRKRSMLAFLKLLSESIAVKERQNAWL</sequence>
<proteinExistence type="inferred from homology"/>
<reference evidence="6" key="1">
    <citation type="journal article" date="2021" name="PeerJ">
        <title>Extensive microbial diversity within the chicken gut microbiome revealed by metagenomics and culture.</title>
        <authorList>
            <person name="Gilroy R."/>
            <person name="Ravi A."/>
            <person name="Getino M."/>
            <person name="Pursley I."/>
            <person name="Horton D.L."/>
            <person name="Alikhan N.F."/>
            <person name="Baker D."/>
            <person name="Gharbi K."/>
            <person name="Hall N."/>
            <person name="Watson M."/>
            <person name="Adriaenssens E.M."/>
            <person name="Foster-Nyarko E."/>
            <person name="Jarju S."/>
            <person name="Secka A."/>
            <person name="Antonio M."/>
            <person name="Oren A."/>
            <person name="Chaudhuri R.R."/>
            <person name="La Ragione R."/>
            <person name="Hildebrand F."/>
            <person name="Pallen M.J."/>
        </authorList>
    </citation>
    <scope>NUCLEOTIDE SEQUENCE</scope>
    <source>
        <strain evidence="6">ChiHjej12B11-16260</strain>
    </source>
</reference>
<dbReference type="AlphaFoldDB" id="A0A9D1VQ69"/>
<dbReference type="SUPFAM" id="SSF46785">
    <property type="entry name" value="Winged helix' DNA-binding domain"/>
    <property type="match status" value="1"/>
</dbReference>
<dbReference type="PANTHER" id="PTHR30346:SF28">
    <property type="entry name" value="HTH-TYPE TRANSCRIPTIONAL REGULATOR CYNR"/>
    <property type="match status" value="1"/>
</dbReference>
<protein>
    <submittedName>
        <fullName evidence="6">LysR family transcriptional regulator</fullName>
    </submittedName>
</protein>
<dbReference type="Gene3D" id="1.10.10.10">
    <property type="entry name" value="Winged helix-like DNA-binding domain superfamily/Winged helix DNA-binding domain"/>
    <property type="match status" value="1"/>
</dbReference>
<evidence type="ECO:0000256" key="1">
    <source>
        <dbReference type="ARBA" id="ARBA00009437"/>
    </source>
</evidence>
<dbReference type="GO" id="GO:0032993">
    <property type="term" value="C:protein-DNA complex"/>
    <property type="evidence" value="ECO:0007669"/>
    <property type="project" value="TreeGrafter"/>
</dbReference>
<comment type="similarity">
    <text evidence="1">Belongs to the LysR transcriptional regulatory family.</text>
</comment>
<dbReference type="PANTHER" id="PTHR30346">
    <property type="entry name" value="TRANSCRIPTIONAL DUAL REGULATOR HCAR-RELATED"/>
    <property type="match status" value="1"/>
</dbReference>
<dbReference type="Gene3D" id="3.40.190.290">
    <property type="match status" value="1"/>
</dbReference>
<dbReference type="InterPro" id="IPR036390">
    <property type="entry name" value="WH_DNA-bd_sf"/>
</dbReference>
<dbReference type="InterPro" id="IPR036388">
    <property type="entry name" value="WH-like_DNA-bd_sf"/>
</dbReference>
<dbReference type="GO" id="GO:0003677">
    <property type="term" value="F:DNA binding"/>
    <property type="evidence" value="ECO:0007669"/>
    <property type="project" value="UniProtKB-KW"/>
</dbReference>
<dbReference type="SUPFAM" id="SSF53850">
    <property type="entry name" value="Periplasmic binding protein-like II"/>
    <property type="match status" value="1"/>
</dbReference>
<evidence type="ECO:0000313" key="6">
    <source>
        <dbReference type="EMBL" id="HIX45014.1"/>
    </source>
</evidence>
<dbReference type="InterPro" id="IPR005119">
    <property type="entry name" value="LysR_subst-bd"/>
</dbReference>
<evidence type="ECO:0000256" key="3">
    <source>
        <dbReference type="ARBA" id="ARBA00023125"/>
    </source>
</evidence>
<dbReference type="FunFam" id="1.10.10.10:FF:000001">
    <property type="entry name" value="LysR family transcriptional regulator"/>
    <property type="match status" value="1"/>
</dbReference>
<dbReference type="Pfam" id="PF03466">
    <property type="entry name" value="LysR_substrate"/>
    <property type="match status" value="1"/>
</dbReference>
<name>A0A9D1VQ69_9BACT</name>
<keyword evidence="3" id="KW-0238">DNA-binding</keyword>